<protein>
    <submittedName>
        <fullName evidence="1">Uncharacterized protein</fullName>
    </submittedName>
</protein>
<keyword evidence="2" id="KW-1185">Reference proteome</keyword>
<gene>
    <name evidence="1" type="ORF">PLEPLA_LOCUS5379</name>
</gene>
<sequence>MLNELSPSAASPPIDAAAAPFYATHYANELHLSANQAFAGAVFPPHGSAREGSRCVRSRSTAAFTLCVPRPPAASAAVAPVEQSQQQPALRHTRMRNFSTFIPPGSLSVPPTRVLMDGVA</sequence>
<organism evidence="1 2">
    <name type="scientific">Pleuronectes platessa</name>
    <name type="common">European plaice</name>
    <dbReference type="NCBI Taxonomy" id="8262"/>
    <lineage>
        <taxon>Eukaryota</taxon>
        <taxon>Metazoa</taxon>
        <taxon>Chordata</taxon>
        <taxon>Craniata</taxon>
        <taxon>Vertebrata</taxon>
        <taxon>Euteleostomi</taxon>
        <taxon>Actinopterygii</taxon>
        <taxon>Neopterygii</taxon>
        <taxon>Teleostei</taxon>
        <taxon>Neoteleostei</taxon>
        <taxon>Acanthomorphata</taxon>
        <taxon>Carangaria</taxon>
        <taxon>Pleuronectiformes</taxon>
        <taxon>Pleuronectoidei</taxon>
        <taxon>Pleuronectidae</taxon>
        <taxon>Pleuronectes</taxon>
    </lineage>
</organism>
<comment type="caution">
    <text evidence="1">The sequence shown here is derived from an EMBL/GenBank/DDBJ whole genome shotgun (WGS) entry which is preliminary data.</text>
</comment>
<evidence type="ECO:0000313" key="2">
    <source>
        <dbReference type="Proteomes" id="UP001153269"/>
    </source>
</evidence>
<dbReference type="EMBL" id="CADEAL010000269">
    <property type="protein sequence ID" value="CAB1417574.1"/>
    <property type="molecule type" value="Genomic_DNA"/>
</dbReference>
<dbReference type="AlphaFoldDB" id="A0A9N7YAU1"/>
<reference evidence="1" key="1">
    <citation type="submission" date="2020-03" db="EMBL/GenBank/DDBJ databases">
        <authorList>
            <person name="Weist P."/>
        </authorList>
    </citation>
    <scope>NUCLEOTIDE SEQUENCE</scope>
</reference>
<name>A0A9N7YAU1_PLEPL</name>
<accession>A0A9N7YAU1</accession>
<dbReference type="Proteomes" id="UP001153269">
    <property type="component" value="Unassembled WGS sequence"/>
</dbReference>
<proteinExistence type="predicted"/>
<evidence type="ECO:0000313" key="1">
    <source>
        <dbReference type="EMBL" id="CAB1417574.1"/>
    </source>
</evidence>